<comment type="caution">
    <text evidence="2">The sequence shown here is derived from an EMBL/GenBank/DDBJ whole genome shotgun (WGS) entry which is preliminary data.</text>
</comment>
<evidence type="ECO:0000313" key="2">
    <source>
        <dbReference type="EMBL" id="GIX90402.1"/>
    </source>
</evidence>
<evidence type="ECO:0000256" key="1">
    <source>
        <dbReference type="SAM" id="MobiDB-lite"/>
    </source>
</evidence>
<dbReference type="AlphaFoldDB" id="A0AAV4P5H5"/>
<keyword evidence="3" id="KW-1185">Reference proteome</keyword>
<name>A0AAV4P5H5_9ARAC</name>
<reference evidence="2 3" key="1">
    <citation type="submission" date="2021-06" db="EMBL/GenBank/DDBJ databases">
        <title>Caerostris darwini draft genome.</title>
        <authorList>
            <person name="Kono N."/>
            <person name="Arakawa K."/>
        </authorList>
    </citation>
    <scope>NUCLEOTIDE SEQUENCE [LARGE SCALE GENOMIC DNA]</scope>
</reference>
<proteinExistence type="predicted"/>
<dbReference type="Proteomes" id="UP001054837">
    <property type="component" value="Unassembled WGS sequence"/>
</dbReference>
<accession>A0AAV4P5H5</accession>
<organism evidence="2 3">
    <name type="scientific">Caerostris darwini</name>
    <dbReference type="NCBI Taxonomy" id="1538125"/>
    <lineage>
        <taxon>Eukaryota</taxon>
        <taxon>Metazoa</taxon>
        <taxon>Ecdysozoa</taxon>
        <taxon>Arthropoda</taxon>
        <taxon>Chelicerata</taxon>
        <taxon>Arachnida</taxon>
        <taxon>Araneae</taxon>
        <taxon>Araneomorphae</taxon>
        <taxon>Entelegynae</taxon>
        <taxon>Araneoidea</taxon>
        <taxon>Araneidae</taxon>
        <taxon>Caerostris</taxon>
    </lineage>
</organism>
<dbReference type="EMBL" id="BPLQ01002246">
    <property type="protein sequence ID" value="GIX90402.1"/>
    <property type="molecule type" value="Genomic_DNA"/>
</dbReference>
<feature type="region of interest" description="Disordered" evidence="1">
    <location>
        <begin position="44"/>
        <end position="66"/>
    </location>
</feature>
<sequence length="116" mass="13167">MCSLSNFPKLPLCPPPALWTVITSYSRQTQRKFAVKGPTGRKCAVKGEQSAEDRNKGYSRRGSEKTGCRWKSQKKCAVKRGKLRRIIANEVSRVKDRVKTAFTEEVCCERRQTADT</sequence>
<evidence type="ECO:0000313" key="3">
    <source>
        <dbReference type="Proteomes" id="UP001054837"/>
    </source>
</evidence>
<gene>
    <name evidence="2" type="ORF">CDAR_499371</name>
</gene>
<feature type="compositionally biased region" description="Basic and acidic residues" evidence="1">
    <location>
        <begin position="49"/>
        <end position="66"/>
    </location>
</feature>
<protein>
    <submittedName>
        <fullName evidence="2">Uncharacterized protein</fullName>
    </submittedName>
</protein>